<evidence type="ECO:0000256" key="13">
    <source>
        <dbReference type="ARBA" id="ARBA00037659"/>
    </source>
</evidence>
<evidence type="ECO:0000256" key="3">
    <source>
        <dbReference type="ARBA" id="ARBA00022480"/>
    </source>
</evidence>
<feature type="transmembrane region" description="Helical" evidence="18">
    <location>
        <begin position="594"/>
        <end position="614"/>
    </location>
</feature>
<dbReference type="InterPro" id="IPR017979">
    <property type="entry name" value="GPCR_3_CS"/>
</dbReference>
<keyword evidence="5 18" id="KW-0812">Transmembrane</keyword>
<dbReference type="GeneID" id="115456567"/>
<evidence type="ECO:0000256" key="8">
    <source>
        <dbReference type="ARBA" id="ARBA00023040"/>
    </source>
</evidence>
<evidence type="ECO:0000256" key="7">
    <source>
        <dbReference type="ARBA" id="ARBA00022989"/>
    </source>
</evidence>
<evidence type="ECO:0000256" key="15">
    <source>
        <dbReference type="ARBA" id="ARBA00038699"/>
    </source>
</evidence>
<evidence type="ECO:0000313" key="21">
    <source>
        <dbReference type="RefSeq" id="XP_030041595.1"/>
    </source>
</evidence>
<feature type="transmembrane region" description="Helical" evidence="18">
    <location>
        <begin position="518"/>
        <end position="537"/>
    </location>
</feature>
<evidence type="ECO:0000256" key="10">
    <source>
        <dbReference type="ARBA" id="ARBA00023170"/>
    </source>
</evidence>
<evidence type="ECO:0000256" key="9">
    <source>
        <dbReference type="ARBA" id="ARBA00023136"/>
    </source>
</evidence>
<dbReference type="Proteomes" id="UP000515156">
    <property type="component" value="Chromosome 13"/>
</dbReference>
<dbReference type="Pfam" id="PF07562">
    <property type="entry name" value="NCD3G"/>
    <property type="match status" value="1"/>
</dbReference>
<dbReference type="RefSeq" id="XP_030041595.1">
    <property type="nucleotide sequence ID" value="XM_030185735.1"/>
</dbReference>
<dbReference type="GO" id="GO:0005886">
    <property type="term" value="C:plasma membrane"/>
    <property type="evidence" value="ECO:0007669"/>
    <property type="project" value="UniProtKB-SubCell"/>
</dbReference>
<dbReference type="PROSITE" id="PS50259">
    <property type="entry name" value="G_PROTEIN_RECEP_F3_4"/>
    <property type="match status" value="1"/>
</dbReference>
<dbReference type="InterPro" id="IPR000337">
    <property type="entry name" value="GPCR_3"/>
</dbReference>
<dbReference type="GO" id="GO:0033041">
    <property type="term" value="F:sweet taste receptor activity"/>
    <property type="evidence" value="ECO:0007669"/>
    <property type="project" value="TreeGrafter"/>
</dbReference>
<comment type="similarity">
    <text evidence="14">Belongs to the G-protein coupled receptor 3 family. TAS1R subfamily.</text>
</comment>
<evidence type="ECO:0000256" key="1">
    <source>
        <dbReference type="ARBA" id="ARBA00004651"/>
    </source>
</evidence>
<name>A0A6P7WTQ3_9AMPH</name>
<evidence type="ECO:0000313" key="20">
    <source>
        <dbReference type="Proteomes" id="UP000515156"/>
    </source>
</evidence>
<sequence>MKFAVEEINNSTSLLPNVTLGYEIFDVCYKYNNIHPALDFLSRDRLINIQRSYINYIPKVIAVIGPDSSDAAIITGNIFNLFLIPQINYYAISSELSNLKLPSCFQTVPNHKKQKHVIVDILLRFNWTWIAILGSEDDYGQEGLLQLYDAASPEGICVAYQGLIPVKVAGREKEWNKEVSKIVENIAMSKVNVIVVFALDIIAIDFFQAVVDRDLPGKVWIASETWSVAKSIYSLPNSHRLGVVVGIAMKNVEIPGFTEYLVHLVNHSTVEPMKVAKENCNQNCDSCLKVTLSELLGPPERRVIFNVYSAVYAVAYALHEVLGCNHTHCNMRMVYPWQVTNSLKQVNFSLLNNSLNFDQYGDSQAGFDIVFWNWTGRRPFVKVGSYSNVGSLRIQPELITWHTENNTVPPSVCSKKCLFGQEMKPKGSHKCCFICADCAKGTFLNEDGICTNCGADQWSPERSITCFNKTRIILDWNGNAAIVLITVTLVGMLLTLVIVVAFAHQIQSPVVKAAGGKMCFFMLAALGLAFLCTFSFIGEPSSIKCILRHPTINTALTVCFSYIAVKSFQIVCIFKMAAKLPKTYDYWVKKNGQYVCVVLLTSIQLFISCLWVFWKPPGVSTTNLDQDKLLLECNEASSVMNILEFAYNSLLSLLCFTFSYVGKGIPKNYSEAKCITFAMLIYFMVCISFFTANLIDVGHYITTINAMLALVSLFGIMGGYFFPKCYVILWRPEFNTTQYFQTAIQAYTRRKSTMSSR</sequence>
<dbReference type="InterPro" id="IPR017978">
    <property type="entry name" value="GPCR_3_C"/>
</dbReference>
<dbReference type="InterPro" id="IPR028082">
    <property type="entry name" value="Peripla_BP_I"/>
</dbReference>
<keyword evidence="6" id="KW-0732">Signal</keyword>
<dbReference type="Pfam" id="PF00003">
    <property type="entry name" value="7tm_3"/>
    <property type="match status" value="1"/>
</dbReference>
<dbReference type="OrthoDB" id="5984008at2759"/>
<evidence type="ECO:0000256" key="14">
    <source>
        <dbReference type="ARBA" id="ARBA00038492"/>
    </source>
</evidence>
<dbReference type="FunFam" id="2.10.50.30:FF:000004">
    <property type="entry name" value="Taste receptor type 1 member 3-like protein"/>
    <property type="match status" value="1"/>
</dbReference>
<dbReference type="PRINTS" id="PR00592">
    <property type="entry name" value="CASENSINGR"/>
</dbReference>
<keyword evidence="12" id="KW-0807">Transducer</keyword>
<dbReference type="InterPro" id="IPR001828">
    <property type="entry name" value="ANF_lig-bd_rcpt"/>
</dbReference>
<reference evidence="21" key="1">
    <citation type="submission" date="2025-08" db="UniProtKB">
        <authorList>
            <consortium name="RefSeq"/>
        </authorList>
    </citation>
    <scope>IDENTIFICATION</scope>
</reference>
<keyword evidence="9 18" id="KW-0472">Membrane</keyword>
<feature type="transmembrane region" description="Helical" evidence="18">
    <location>
        <begin position="674"/>
        <end position="695"/>
    </location>
</feature>
<dbReference type="GO" id="GO:1903767">
    <property type="term" value="C:sweet taste receptor complex"/>
    <property type="evidence" value="ECO:0007669"/>
    <property type="project" value="TreeGrafter"/>
</dbReference>
<keyword evidence="10" id="KW-0675">Receptor</keyword>
<dbReference type="GO" id="GO:0004930">
    <property type="term" value="F:G protein-coupled receptor activity"/>
    <property type="evidence" value="ECO:0007669"/>
    <property type="project" value="UniProtKB-KW"/>
</dbReference>
<keyword evidence="8" id="KW-0297">G-protein coupled receptor</keyword>
<keyword evidence="11" id="KW-0325">Glycoprotein</keyword>
<accession>A0A6P7WTQ3</accession>
<feature type="transmembrane region" description="Helical" evidence="18">
    <location>
        <begin position="645"/>
        <end position="662"/>
    </location>
</feature>
<dbReference type="InterPro" id="IPR038550">
    <property type="entry name" value="GPCR_3_9-Cys_sf"/>
</dbReference>
<dbReference type="Pfam" id="PF01094">
    <property type="entry name" value="ANF_receptor"/>
    <property type="match status" value="1"/>
</dbReference>
<evidence type="ECO:0000256" key="17">
    <source>
        <dbReference type="ARBA" id="ARBA00042616"/>
    </source>
</evidence>
<keyword evidence="3" id="KW-0919">Taste</keyword>
<feature type="transmembrane region" description="Helical" evidence="18">
    <location>
        <begin position="480"/>
        <end position="506"/>
    </location>
</feature>
<feature type="transmembrane region" description="Helical" evidence="18">
    <location>
        <begin position="552"/>
        <end position="574"/>
    </location>
</feature>
<dbReference type="KEGG" id="muo:115456567"/>
<evidence type="ECO:0000256" key="2">
    <source>
        <dbReference type="ARBA" id="ARBA00022475"/>
    </source>
</evidence>
<dbReference type="InterPro" id="IPR011500">
    <property type="entry name" value="GPCR_3_9-Cys_dom"/>
</dbReference>
<dbReference type="PRINTS" id="PR00248">
    <property type="entry name" value="GPCRMGR"/>
</dbReference>
<feature type="domain" description="G-protein coupled receptors family 3 profile" evidence="19">
    <location>
        <begin position="480"/>
        <end position="744"/>
    </location>
</feature>
<dbReference type="Gene3D" id="3.40.50.2300">
    <property type="match status" value="2"/>
</dbReference>
<keyword evidence="7 18" id="KW-1133">Transmembrane helix</keyword>
<dbReference type="FunFam" id="3.40.50.2300:FF:000016">
    <property type="entry name" value="Taste 1 receptor member 2"/>
    <property type="match status" value="1"/>
</dbReference>
<evidence type="ECO:0000256" key="16">
    <source>
        <dbReference type="ARBA" id="ARBA00040704"/>
    </source>
</evidence>
<feature type="transmembrane region" description="Helical" evidence="18">
    <location>
        <begin position="701"/>
        <end position="722"/>
    </location>
</feature>
<protein>
    <recommendedName>
        <fullName evidence="16">Taste receptor type 1 member 2</fullName>
    </recommendedName>
    <alternativeName>
        <fullName evidence="17">Sweet taste receptor T1R2</fullName>
    </alternativeName>
</protein>
<evidence type="ECO:0000259" key="19">
    <source>
        <dbReference type="PROSITE" id="PS50259"/>
    </source>
</evidence>
<keyword evidence="4" id="KW-0716">Sensory transduction</keyword>
<dbReference type="Gene3D" id="2.10.50.30">
    <property type="entry name" value="GPCR, family 3, nine cysteines domain"/>
    <property type="match status" value="1"/>
</dbReference>
<dbReference type="PANTHER" id="PTHR24061:SF517">
    <property type="entry name" value="TASTE RECEPTOR TYPE 1 MEMBER 2"/>
    <property type="match status" value="1"/>
</dbReference>
<gene>
    <name evidence="21" type="primary">LOC115456567</name>
</gene>
<dbReference type="PROSITE" id="PS00980">
    <property type="entry name" value="G_PROTEIN_RECEP_F3_2"/>
    <property type="match status" value="1"/>
</dbReference>
<evidence type="ECO:0000256" key="4">
    <source>
        <dbReference type="ARBA" id="ARBA00022606"/>
    </source>
</evidence>
<proteinExistence type="inferred from homology"/>
<evidence type="ECO:0000256" key="18">
    <source>
        <dbReference type="SAM" id="Phobius"/>
    </source>
</evidence>
<evidence type="ECO:0000256" key="11">
    <source>
        <dbReference type="ARBA" id="ARBA00023180"/>
    </source>
</evidence>
<evidence type="ECO:0000256" key="5">
    <source>
        <dbReference type="ARBA" id="ARBA00022692"/>
    </source>
</evidence>
<dbReference type="PANTHER" id="PTHR24061">
    <property type="entry name" value="CALCIUM-SENSING RECEPTOR-RELATED"/>
    <property type="match status" value="1"/>
</dbReference>
<evidence type="ECO:0000256" key="6">
    <source>
        <dbReference type="ARBA" id="ARBA00022729"/>
    </source>
</evidence>
<dbReference type="InterPro" id="IPR000068">
    <property type="entry name" value="GPCR_3_Ca_sens_rcpt-rel"/>
</dbReference>
<comment type="subunit">
    <text evidence="15">Forms heterodimers with TAS1R3.</text>
</comment>
<comment type="function">
    <text evidence="13">Putative taste receptor. TAS1R2/TAS1R3 recognizes diverse natural and synthetic sweeteners.</text>
</comment>
<organism evidence="20 21">
    <name type="scientific">Microcaecilia unicolor</name>
    <dbReference type="NCBI Taxonomy" id="1415580"/>
    <lineage>
        <taxon>Eukaryota</taxon>
        <taxon>Metazoa</taxon>
        <taxon>Chordata</taxon>
        <taxon>Craniata</taxon>
        <taxon>Vertebrata</taxon>
        <taxon>Euteleostomi</taxon>
        <taxon>Amphibia</taxon>
        <taxon>Gymnophiona</taxon>
        <taxon>Siphonopidae</taxon>
        <taxon>Microcaecilia</taxon>
    </lineage>
</organism>
<dbReference type="SUPFAM" id="SSF53822">
    <property type="entry name" value="Periplasmic binding protein-like I"/>
    <property type="match status" value="1"/>
</dbReference>
<comment type="subcellular location">
    <subcellularLocation>
        <location evidence="1">Cell membrane</location>
        <topology evidence="1">Multi-pass membrane protein</topology>
    </subcellularLocation>
</comment>
<keyword evidence="2" id="KW-1003">Cell membrane</keyword>
<keyword evidence="20" id="KW-1185">Reference proteome</keyword>
<evidence type="ECO:0000256" key="12">
    <source>
        <dbReference type="ARBA" id="ARBA00023224"/>
    </source>
</evidence>
<dbReference type="InParanoid" id="A0A6P7WTQ3"/>
<dbReference type="AlphaFoldDB" id="A0A6P7WTQ3"/>